<dbReference type="InterPro" id="IPR002110">
    <property type="entry name" value="Ankyrin_rpt"/>
</dbReference>
<evidence type="ECO:0000256" key="1">
    <source>
        <dbReference type="ARBA" id="ARBA00022737"/>
    </source>
</evidence>
<dbReference type="Proteomes" id="UP000000305">
    <property type="component" value="Unassembled WGS sequence"/>
</dbReference>
<dbReference type="InParanoid" id="E9GQJ5"/>
<dbReference type="PROSITE" id="PS50088">
    <property type="entry name" value="ANK_REPEAT"/>
    <property type="match status" value="2"/>
</dbReference>
<feature type="chain" id="PRO_5003241195" evidence="4">
    <location>
        <begin position="20"/>
        <end position="113"/>
    </location>
</feature>
<evidence type="ECO:0000313" key="5">
    <source>
        <dbReference type="EMBL" id="EFX78319.1"/>
    </source>
</evidence>
<dbReference type="Pfam" id="PF12796">
    <property type="entry name" value="Ank_2"/>
    <property type="match status" value="1"/>
</dbReference>
<dbReference type="PhylomeDB" id="E9GQJ5"/>
<organism evidence="5 6">
    <name type="scientific">Daphnia pulex</name>
    <name type="common">Water flea</name>
    <dbReference type="NCBI Taxonomy" id="6669"/>
    <lineage>
        <taxon>Eukaryota</taxon>
        <taxon>Metazoa</taxon>
        <taxon>Ecdysozoa</taxon>
        <taxon>Arthropoda</taxon>
        <taxon>Crustacea</taxon>
        <taxon>Branchiopoda</taxon>
        <taxon>Diplostraca</taxon>
        <taxon>Cladocera</taxon>
        <taxon>Anomopoda</taxon>
        <taxon>Daphniidae</taxon>
        <taxon>Daphnia</taxon>
    </lineage>
</organism>
<feature type="repeat" description="ANK" evidence="3">
    <location>
        <begin position="20"/>
        <end position="53"/>
    </location>
</feature>
<dbReference type="PROSITE" id="PS50297">
    <property type="entry name" value="ANK_REP_REGION"/>
    <property type="match status" value="1"/>
</dbReference>
<dbReference type="OrthoDB" id="10258888at2759"/>
<accession>E9GQJ5</accession>
<keyword evidence="1" id="KW-0677">Repeat</keyword>
<dbReference type="EMBL" id="GL732558">
    <property type="protein sequence ID" value="EFX78319.1"/>
    <property type="molecule type" value="Genomic_DNA"/>
</dbReference>
<evidence type="ECO:0000313" key="6">
    <source>
        <dbReference type="Proteomes" id="UP000000305"/>
    </source>
</evidence>
<feature type="signal peptide" evidence="4">
    <location>
        <begin position="1"/>
        <end position="19"/>
    </location>
</feature>
<dbReference type="PANTHER" id="PTHR24201">
    <property type="entry name" value="ANK_REP_REGION DOMAIN-CONTAINING PROTEIN"/>
    <property type="match status" value="1"/>
</dbReference>
<dbReference type="HOGENOM" id="CLU_2135975_0_0_1"/>
<protein>
    <submittedName>
        <fullName evidence="5">Uncharacterized protein</fullName>
    </submittedName>
</protein>
<reference evidence="5 6" key="1">
    <citation type="journal article" date="2011" name="Science">
        <title>The ecoresponsive genome of Daphnia pulex.</title>
        <authorList>
            <person name="Colbourne J.K."/>
            <person name="Pfrender M.E."/>
            <person name="Gilbert D."/>
            <person name="Thomas W.K."/>
            <person name="Tucker A."/>
            <person name="Oakley T.H."/>
            <person name="Tokishita S."/>
            <person name="Aerts A."/>
            <person name="Arnold G.J."/>
            <person name="Basu M.K."/>
            <person name="Bauer D.J."/>
            <person name="Caceres C.E."/>
            <person name="Carmel L."/>
            <person name="Casola C."/>
            <person name="Choi J.H."/>
            <person name="Detter J.C."/>
            <person name="Dong Q."/>
            <person name="Dusheyko S."/>
            <person name="Eads B.D."/>
            <person name="Frohlich T."/>
            <person name="Geiler-Samerotte K.A."/>
            <person name="Gerlach D."/>
            <person name="Hatcher P."/>
            <person name="Jogdeo S."/>
            <person name="Krijgsveld J."/>
            <person name="Kriventseva E.V."/>
            <person name="Kultz D."/>
            <person name="Laforsch C."/>
            <person name="Lindquist E."/>
            <person name="Lopez J."/>
            <person name="Manak J.R."/>
            <person name="Muller J."/>
            <person name="Pangilinan J."/>
            <person name="Patwardhan R.P."/>
            <person name="Pitluck S."/>
            <person name="Pritham E.J."/>
            <person name="Rechtsteiner A."/>
            <person name="Rho M."/>
            <person name="Rogozin I.B."/>
            <person name="Sakarya O."/>
            <person name="Salamov A."/>
            <person name="Schaack S."/>
            <person name="Shapiro H."/>
            <person name="Shiga Y."/>
            <person name="Skalitzky C."/>
            <person name="Smith Z."/>
            <person name="Souvorov A."/>
            <person name="Sung W."/>
            <person name="Tang Z."/>
            <person name="Tsuchiya D."/>
            <person name="Tu H."/>
            <person name="Vos H."/>
            <person name="Wang M."/>
            <person name="Wolf Y.I."/>
            <person name="Yamagata H."/>
            <person name="Yamada T."/>
            <person name="Ye Y."/>
            <person name="Shaw J.R."/>
            <person name="Andrews J."/>
            <person name="Crease T.J."/>
            <person name="Tang H."/>
            <person name="Lucas S.M."/>
            <person name="Robertson H.M."/>
            <person name="Bork P."/>
            <person name="Koonin E.V."/>
            <person name="Zdobnov E.M."/>
            <person name="Grigoriev I.V."/>
            <person name="Lynch M."/>
            <person name="Boore J.L."/>
        </authorList>
    </citation>
    <scope>NUCLEOTIDE SEQUENCE [LARGE SCALE GENOMIC DNA]</scope>
</reference>
<keyword evidence="6" id="KW-1185">Reference proteome</keyword>
<dbReference type="SMART" id="SM00248">
    <property type="entry name" value="ANK"/>
    <property type="match status" value="2"/>
</dbReference>
<keyword evidence="2 3" id="KW-0040">ANK repeat</keyword>
<dbReference type="KEGG" id="dpx:DAPPUDRAFT_53590"/>
<name>E9GQJ5_DAPPU</name>
<sequence length="113" mass="12139">MSLILFIFFPGLFVTGRDGTGIAALHCAASRGHSDCLETLVALCGAEVDLLDANGCTALFYAVTLGHADCAQLLLDCGANPNHQDKKGRTYVHGRHPSIHPSIPIHKINFNHF</sequence>
<gene>
    <name evidence="5" type="ORF">DAPPUDRAFT_53590</name>
</gene>
<keyword evidence="4" id="KW-0732">Signal</keyword>
<evidence type="ECO:0000256" key="3">
    <source>
        <dbReference type="PROSITE-ProRule" id="PRU00023"/>
    </source>
</evidence>
<dbReference type="eggNOG" id="KOG0504">
    <property type="taxonomic scope" value="Eukaryota"/>
</dbReference>
<feature type="repeat" description="ANK" evidence="3">
    <location>
        <begin position="54"/>
        <end position="86"/>
    </location>
</feature>
<evidence type="ECO:0000256" key="2">
    <source>
        <dbReference type="ARBA" id="ARBA00023043"/>
    </source>
</evidence>
<proteinExistence type="predicted"/>
<dbReference type="InterPro" id="IPR050776">
    <property type="entry name" value="Ank_Repeat/CDKN_Inhibitor"/>
</dbReference>
<dbReference type="AlphaFoldDB" id="E9GQJ5"/>
<dbReference type="SUPFAM" id="SSF48403">
    <property type="entry name" value="Ankyrin repeat"/>
    <property type="match status" value="1"/>
</dbReference>
<dbReference type="InterPro" id="IPR036770">
    <property type="entry name" value="Ankyrin_rpt-contain_sf"/>
</dbReference>
<evidence type="ECO:0000256" key="4">
    <source>
        <dbReference type="SAM" id="SignalP"/>
    </source>
</evidence>
<dbReference type="Gene3D" id="1.25.40.20">
    <property type="entry name" value="Ankyrin repeat-containing domain"/>
    <property type="match status" value="2"/>
</dbReference>
<dbReference type="PANTHER" id="PTHR24201:SF16">
    <property type="entry name" value="ANKYRIN-1-LIKE-RELATED"/>
    <property type="match status" value="1"/>
</dbReference>
<dbReference type="PRINTS" id="PR01415">
    <property type="entry name" value="ANKYRIN"/>
</dbReference>